<keyword evidence="2" id="KW-1185">Reference proteome</keyword>
<name>A0ACC6M1Y1_9BACI</name>
<dbReference type="EMBL" id="JAWZSR010000001">
    <property type="protein sequence ID" value="MDX8044928.1"/>
    <property type="molecule type" value="Genomic_DNA"/>
</dbReference>
<keyword evidence="1" id="KW-0436">Ligase</keyword>
<sequence length="449" mass="49660">MMRNLRNFPFNKVLVLGLAKSGTAVSKLLNKNGISVVANDLKTSEDDGNVQDLRSLGIDVIVGDHPLELLDEVDAIIKNPGIPYTNVLLEHAVERNVPILTEIELIPYLGVEQVVGITGSNGKTTTTMLIYEMFKVANAKARLAGNIGHVASEVAEQMDDETTMITELSSFQLLGVETFTPKIAVLLNLFEAHLDYHETVENYQNAKANIFKNQTSEEYLVYNADDERVTLRAMSANSTLVPFSRKTSIENGTYCDGKFIYFRGEKVISVDEIALVGEHNLENILAAVSVAKLEGIDNQAIETVLKSFSGVSHRLQFVKELNGRLFYNDSKATNILATSKALSAFKQPTILLAGGLDRGNEFDELVPLMSNVKAMVLFGETSVKLKKLADMCGIDQVKFVDTMDDAVNEAYRLSLRDDVILLSPACASWDQYKTFEERGNMFMESVHKL</sequence>
<evidence type="ECO:0000313" key="2">
    <source>
        <dbReference type="Proteomes" id="UP001277972"/>
    </source>
</evidence>
<organism evidence="1 2">
    <name type="scientific">Gracilibacillus pellucidus</name>
    <dbReference type="NCBI Taxonomy" id="3095368"/>
    <lineage>
        <taxon>Bacteria</taxon>
        <taxon>Bacillati</taxon>
        <taxon>Bacillota</taxon>
        <taxon>Bacilli</taxon>
        <taxon>Bacillales</taxon>
        <taxon>Bacillaceae</taxon>
        <taxon>Gracilibacillus</taxon>
    </lineage>
</organism>
<proteinExistence type="predicted"/>
<gene>
    <name evidence="1" type="primary">murD</name>
    <name evidence="1" type="ORF">SH601_02915</name>
</gene>
<reference evidence="1" key="1">
    <citation type="submission" date="2023-11" db="EMBL/GenBank/DDBJ databases">
        <title>Gracilibacillus pellucida a moderately halophilic bacterium isolated from saline soil in Xinjiang province.</title>
        <authorList>
            <person name="Zhang Z."/>
            <person name="Tan F."/>
            <person name="Wang Y."/>
            <person name="Xia M."/>
        </authorList>
    </citation>
    <scope>NUCLEOTIDE SEQUENCE</scope>
    <source>
        <strain evidence="1">S3-1-1</strain>
    </source>
</reference>
<comment type="caution">
    <text evidence="1">The sequence shown here is derived from an EMBL/GenBank/DDBJ whole genome shotgun (WGS) entry which is preliminary data.</text>
</comment>
<accession>A0ACC6M1Y1</accession>
<dbReference type="Proteomes" id="UP001277972">
    <property type="component" value="Unassembled WGS sequence"/>
</dbReference>
<protein>
    <submittedName>
        <fullName evidence="1">UDP-N-acetylmuramoyl-L-alanine--D-glutamate ligase</fullName>
        <ecNumber evidence="1">6.3.2.9</ecNumber>
    </submittedName>
</protein>
<dbReference type="EC" id="6.3.2.9" evidence="1"/>
<evidence type="ECO:0000313" key="1">
    <source>
        <dbReference type="EMBL" id="MDX8044928.1"/>
    </source>
</evidence>